<evidence type="ECO:0000256" key="8">
    <source>
        <dbReference type="ARBA" id="ARBA00023065"/>
    </source>
</evidence>
<dbReference type="GO" id="GO:0005886">
    <property type="term" value="C:plasma membrane"/>
    <property type="evidence" value="ECO:0007669"/>
    <property type="project" value="UniProtKB-SubCell"/>
</dbReference>
<keyword evidence="2" id="KW-0813">Transport</keyword>
<evidence type="ECO:0000256" key="2">
    <source>
        <dbReference type="ARBA" id="ARBA00022448"/>
    </source>
</evidence>
<dbReference type="SUPFAM" id="SSF52540">
    <property type="entry name" value="P-loop containing nucleoside triphosphate hydrolases"/>
    <property type="match status" value="1"/>
</dbReference>
<dbReference type="InterPro" id="IPR017871">
    <property type="entry name" value="ABC_transporter-like_CS"/>
</dbReference>
<dbReference type="InterPro" id="IPR051535">
    <property type="entry name" value="Siderophore_ABC-ATPase"/>
</dbReference>
<dbReference type="GO" id="GO:0016887">
    <property type="term" value="F:ATP hydrolysis activity"/>
    <property type="evidence" value="ECO:0007669"/>
    <property type="project" value="InterPro"/>
</dbReference>
<dbReference type="GO" id="GO:0006826">
    <property type="term" value="P:iron ion transport"/>
    <property type="evidence" value="ECO:0007669"/>
    <property type="project" value="UniProtKB-KW"/>
</dbReference>
<dbReference type="FunFam" id="3.40.50.300:FF:000134">
    <property type="entry name" value="Iron-enterobactin ABC transporter ATP-binding protein"/>
    <property type="match status" value="1"/>
</dbReference>
<keyword evidence="9" id="KW-0472">Membrane</keyword>
<reference evidence="11 12" key="1">
    <citation type="submission" date="2016-11" db="EMBL/GenBank/DDBJ databases">
        <authorList>
            <person name="Jaros S."/>
            <person name="Januszkiewicz K."/>
            <person name="Wedrychowicz H."/>
        </authorList>
    </citation>
    <scope>NUCLEOTIDE SEQUENCE [LARGE SCALE GENOMIC DNA]</scope>
    <source>
        <strain evidence="11 12">DSM 16010</strain>
    </source>
</reference>
<dbReference type="InterPro" id="IPR003593">
    <property type="entry name" value="AAA+_ATPase"/>
</dbReference>
<dbReference type="RefSeq" id="WP_072708634.1">
    <property type="nucleotide sequence ID" value="NZ_FRCF01000002.1"/>
</dbReference>
<dbReference type="Proteomes" id="UP000184206">
    <property type="component" value="Unassembled WGS sequence"/>
</dbReference>
<protein>
    <submittedName>
        <fullName evidence="11">Iron complex transport system ATP-binding protein</fullName>
    </submittedName>
</protein>
<keyword evidence="3" id="KW-1003">Cell membrane</keyword>
<proteinExistence type="predicted"/>
<evidence type="ECO:0000256" key="7">
    <source>
        <dbReference type="ARBA" id="ARBA00023004"/>
    </source>
</evidence>
<evidence type="ECO:0000256" key="4">
    <source>
        <dbReference type="ARBA" id="ARBA00022496"/>
    </source>
</evidence>
<dbReference type="GO" id="GO:0005524">
    <property type="term" value="F:ATP binding"/>
    <property type="evidence" value="ECO:0007669"/>
    <property type="project" value="UniProtKB-KW"/>
</dbReference>
<dbReference type="SMART" id="SM00382">
    <property type="entry name" value="AAA"/>
    <property type="match status" value="1"/>
</dbReference>
<evidence type="ECO:0000256" key="5">
    <source>
        <dbReference type="ARBA" id="ARBA00022741"/>
    </source>
</evidence>
<evidence type="ECO:0000256" key="6">
    <source>
        <dbReference type="ARBA" id="ARBA00022840"/>
    </source>
</evidence>
<evidence type="ECO:0000256" key="3">
    <source>
        <dbReference type="ARBA" id="ARBA00022475"/>
    </source>
</evidence>
<feature type="domain" description="ABC transporter" evidence="10">
    <location>
        <begin position="4"/>
        <end position="240"/>
    </location>
</feature>
<dbReference type="OrthoDB" id="9787851at2"/>
<name>A0A1M7CS06_9BACL</name>
<evidence type="ECO:0000313" key="11">
    <source>
        <dbReference type="EMBL" id="SHL70044.1"/>
    </source>
</evidence>
<dbReference type="PROSITE" id="PS00211">
    <property type="entry name" value="ABC_TRANSPORTER_1"/>
    <property type="match status" value="1"/>
</dbReference>
<dbReference type="STRING" id="1123231.SAMN02745189_00875"/>
<keyword evidence="6 11" id="KW-0067">ATP-binding</keyword>
<keyword evidence="4" id="KW-0410">Iron transport</keyword>
<dbReference type="AlphaFoldDB" id="A0A1M7CS06"/>
<dbReference type="PANTHER" id="PTHR42771:SF4">
    <property type="entry name" value="IRON(3+)-HYDROXAMATE IMPORT ATP-BINDING PROTEIN FHUC"/>
    <property type="match status" value="1"/>
</dbReference>
<organism evidence="11 12">
    <name type="scientific">Lacicoccus alkaliphilus DSM 16010</name>
    <dbReference type="NCBI Taxonomy" id="1123231"/>
    <lineage>
        <taxon>Bacteria</taxon>
        <taxon>Bacillati</taxon>
        <taxon>Bacillota</taxon>
        <taxon>Bacilli</taxon>
        <taxon>Bacillales</taxon>
        <taxon>Salinicoccaceae</taxon>
        <taxon>Lacicoccus</taxon>
    </lineage>
</organism>
<accession>A0A1M7CS06</accession>
<dbReference type="InterPro" id="IPR003439">
    <property type="entry name" value="ABC_transporter-like_ATP-bd"/>
</dbReference>
<evidence type="ECO:0000313" key="12">
    <source>
        <dbReference type="Proteomes" id="UP000184206"/>
    </source>
</evidence>
<keyword evidence="8" id="KW-0406">Ion transport</keyword>
<comment type="subcellular location">
    <subcellularLocation>
        <location evidence="1">Cell membrane</location>
        <topology evidence="1">Peripheral membrane protein</topology>
    </subcellularLocation>
</comment>
<gene>
    <name evidence="11" type="ORF">SAMN02745189_00875</name>
</gene>
<dbReference type="CDD" id="cd03214">
    <property type="entry name" value="ABC_Iron-Siderophores_B12_Hemin"/>
    <property type="match status" value="1"/>
</dbReference>
<evidence type="ECO:0000256" key="9">
    <source>
        <dbReference type="ARBA" id="ARBA00023136"/>
    </source>
</evidence>
<dbReference type="Pfam" id="PF00005">
    <property type="entry name" value="ABC_tran"/>
    <property type="match status" value="1"/>
</dbReference>
<keyword evidence="12" id="KW-1185">Reference proteome</keyword>
<dbReference type="Gene3D" id="3.40.50.300">
    <property type="entry name" value="P-loop containing nucleotide triphosphate hydrolases"/>
    <property type="match status" value="1"/>
</dbReference>
<dbReference type="InterPro" id="IPR027417">
    <property type="entry name" value="P-loop_NTPase"/>
</dbReference>
<evidence type="ECO:0000256" key="1">
    <source>
        <dbReference type="ARBA" id="ARBA00004202"/>
    </source>
</evidence>
<dbReference type="PROSITE" id="PS50893">
    <property type="entry name" value="ABC_TRANSPORTER_2"/>
    <property type="match status" value="1"/>
</dbReference>
<sequence length="269" mass="30319">MTSVTIENMDLTIDEKDILKDINLELMSGKITTIIGPNGCGKSTLLKAVSNIIRASDGSVYINDLDIRQMKSKDLAKKISILSQKNRLQYDLKVHDLVGFSRYPYLKRFRGLSPEDHKMIDWALTETGADEFRDRMMSELSGGQAQRVWISLLLAQGADVLLLDEPTTYLDIHHQLETLNIIRKLNQKAHQTVVMVLHDINQALKYSDEIVVMNKGRVIKTGTPAEVLTNETLNEVFNINGKITTDPVTGKPVLTDYELFCRTVDGRES</sequence>
<keyword evidence="5" id="KW-0547">Nucleotide-binding</keyword>
<evidence type="ECO:0000259" key="10">
    <source>
        <dbReference type="PROSITE" id="PS50893"/>
    </source>
</evidence>
<dbReference type="EMBL" id="FRCF01000002">
    <property type="protein sequence ID" value="SHL70044.1"/>
    <property type="molecule type" value="Genomic_DNA"/>
</dbReference>
<keyword evidence="7" id="KW-0408">Iron</keyword>
<dbReference type="PANTHER" id="PTHR42771">
    <property type="entry name" value="IRON(3+)-HYDROXAMATE IMPORT ATP-BINDING PROTEIN FHUC"/>
    <property type="match status" value="1"/>
</dbReference>